<accession>A0A1Y2B5H2</accession>
<dbReference type="Proteomes" id="UP000193642">
    <property type="component" value="Unassembled WGS sequence"/>
</dbReference>
<sequence length="186" mass="21686">MHSVLQPLTTTKKMTQIPRVPPFHLQNLHAITIFLPRDYKRGVTNQPTQIQKKPLSKLRLYRKWPSLLTTLHHQPPTPPQPFQPQLQLQLQLFHTLPQPQPLLFQPRPTLPQSPPQLQLQLPQPRTLLQLSPVLTHQRPTCTLALPPLLSPLPPVSWLFSSARFWIVVFLESFFAYPSSNLQYRYR</sequence>
<evidence type="ECO:0000313" key="1">
    <source>
        <dbReference type="EMBL" id="ORY30088.1"/>
    </source>
</evidence>
<protein>
    <submittedName>
        <fullName evidence="1">Uncharacterized protein</fullName>
    </submittedName>
</protein>
<dbReference type="EMBL" id="MCGO01000084">
    <property type="protein sequence ID" value="ORY30088.1"/>
    <property type="molecule type" value="Genomic_DNA"/>
</dbReference>
<name>A0A1Y2B5H2_9FUNG</name>
<gene>
    <name evidence="1" type="ORF">BCR33DRAFT_857438</name>
</gene>
<dbReference type="AlphaFoldDB" id="A0A1Y2B5H2"/>
<reference evidence="1 2" key="1">
    <citation type="submission" date="2016-07" db="EMBL/GenBank/DDBJ databases">
        <title>Pervasive Adenine N6-methylation of Active Genes in Fungi.</title>
        <authorList>
            <consortium name="DOE Joint Genome Institute"/>
            <person name="Mondo S.J."/>
            <person name="Dannebaum R.O."/>
            <person name="Kuo R.C."/>
            <person name="Labutti K."/>
            <person name="Haridas S."/>
            <person name="Kuo A."/>
            <person name="Salamov A."/>
            <person name="Ahrendt S.R."/>
            <person name="Lipzen A."/>
            <person name="Sullivan W."/>
            <person name="Andreopoulos W.B."/>
            <person name="Clum A."/>
            <person name="Lindquist E."/>
            <person name="Daum C."/>
            <person name="Ramamoorthy G.K."/>
            <person name="Gryganskyi A."/>
            <person name="Culley D."/>
            <person name="Magnuson J.K."/>
            <person name="James T.Y."/>
            <person name="O'Malley M.A."/>
            <person name="Stajich J.E."/>
            <person name="Spatafora J.W."/>
            <person name="Visel A."/>
            <person name="Grigoriev I.V."/>
        </authorList>
    </citation>
    <scope>NUCLEOTIDE SEQUENCE [LARGE SCALE GENOMIC DNA]</scope>
    <source>
        <strain evidence="1 2">JEL800</strain>
    </source>
</reference>
<evidence type="ECO:0000313" key="2">
    <source>
        <dbReference type="Proteomes" id="UP000193642"/>
    </source>
</evidence>
<organism evidence="1 2">
    <name type="scientific">Rhizoclosmatium globosum</name>
    <dbReference type="NCBI Taxonomy" id="329046"/>
    <lineage>
        <taxon>Eukaryota</taxon>
        <taxon>Fungi</taxon>
        <taxon>Fungi incertae sedis</taxon>
        <taxon>Chytridiomycota</taxon>
        <taxon>Chytridiomycota incertae sedis</taxon>
        <taxon>Chytridiomycetes</taxon>
        <taxon>Chytridiales</taxon>
        <taxon>Chytriomycetaceae</taxon>
        <taxon>Rhizoclosmatium</taxon>
    </lineage>
</organism>
<keyword evidence="2" id="KW-1185">Reference proteome</keyword>
<comment type="caution">
    <text evidence="1">The sequence shown here is derived from an EMBL/GenBank/DDBJ whole genome shotgun (WGS) entry which is preliminary data.</text>
</comment>
<proteinExistence type="predicted"/>